<evidence type="ECO:0000259" key="3">
    <source>
        <dbReference type="Pfam" id="PF01370"/>
    </source>
</evidence>
<comment type="pathway">
    <text evidence="1">Bacterial outer membrane biogenesis; LPS O-antigen biosynthesis.</text>
</comment>
<dbReference type="AlphaFoldDB" id="A0A1G8BT88"/>
<dbReference type="SUPFAM" id="SSF51735">
    <property type="entry name" value="NAD(P)-binding Rossmann-fold domains"/>
    <property type="match status" value="1"/>
</dbReference>
<protein>
    <submittedName>
        <fullName evidence="4">dTDP-glucose 4,6-dehydratase/UDP-glucose 4-epimerase</fullName>
    </submittedName>
</protein>
<dbReference type="Proteomes" id="UP000182894">
    <property type="component" value="Unassembled WGS sequence"/>
</dbReference>
<sequence>MKILIMGSNGFIGHHLVRKFGLLGHEVVRADINKLADRECLVFNPHNPDFMSLFELVQPDVCVNCTGAASVPASFDDPLYDYTLNTVRVAQMLEAIRAKAPHSRYVHFSSAAVYGNPFSSPVSEVAALNPVSPYGWHKQYAEQLCREYHELHQLKTISLRVFSAYGPGLKKQIFWDVFQKALTNQNIELFGTGQETRDFVYVEDIASSIDVLLREGAFDGRAINVASGTASTISEAAHHLIGALGFHKDIKFSGTERLGDPTHWQADISYLSSLGFQPEFDLQLGLERVASWMKNL</sequence>
<comment type="similarity">
    <text evidence="2">Belongs to the NAD(P)-dependent epimerase/dehydratase family.</text>
</comment>
<dbReference type="EMBL" id="FNCO01000006">
    <property type="protein sequence ID" value="SDH36293.1"/>
    <property type="molecule type" value="Genomic_DNA"/>
</dbReference>
<evidence type="ECO:0000313" key="5">
    <source>
        <dbReference type="Proteomes" id="UP000182894"/>
    </source>
</evidence>
<name>A0A1G8BT88_9PSED</name>
<organism evidence="4 5">
    <name type="scientific">Pseudomonas abietaniphila</name>
    <dbReference type="NCBI Taxonomy" id="89065"/>
    <lineage>
        <taxon>Bacteria</taxon>
        <taxon>Pseudomonadati</taxon>
        <taxon>Pseudomonadota</taxon>
        <taxon>Gammaproteobacteria</taxon>
        <taxon>Pseudomonadales</taxon>
        <taxon>Pseudomonadaceae</taxon>
        <taxon>Pseudomonas</taxon>
    </lineage>
</organism>
<dbReference type="Pfam" id="PF01370">
    <property type="entry name" value="Epimerase"/>
    <property type="match status" value="1"/>
</dbReference>
<dbReference type="Gene3D" id="3.40.50.720">
    <property type="entry name" value="NAD(P)-binding Rossmann-like Domain"/>
    <property type="match status" value="1"/>
</dbReference>
<dbReference type="InterPro" id="IPR036291">
    <property type="entry name" value="NAD(P)-bd_dom_sf"/>
</dbReference>
<dbReference type="InterPro" id="IPR001509">
    <property type="entry name" value="Epimerase_deHydtase"/>
</dbReference>
<evidence type="ECO:0000256" key="2">
    <source>
        <dbReference type="ARBA" id="ARBA00007637"/>
    </source>
</evidence>
<keyword evidence="5" id="KW-1185">Reference proteome</keyword>
<dbReference type="STRING" id="89065.SAMN05216605_10658"/>
<evidence type="ECO:0000313" key="4">
    <source>
        <dbReference type="EMBL" id="SDH36293.1"/>
    </source>
</evidence>
<accession>A0A1G8BT88</accession>
<feature type="domain" description="NAD-dependent epimerase/dehydratase" evidence="3">
    <location>
        <begin position="3"/>
        <end position="226"/>
    </location>
</feature>
<reference evidence="5" key="1">
    <citation type="submission" date="2016-10" db="EMBL/GenBank/DDBJ databases">
        <authorList>
            <person name="Varghese N."/>
            <person name="Submissions S."/>
        </authorList>
    </citation>
    <scope>NUCLEOTIDE SEQUENCE [LARGE SCALE GENOMIC DNA]</scope>
    <source>
        <strain evidence="5">ATCC 700689</strain>
    </source>
</reference>
<gene>
    <name evidence="4" type="ORF">SAMN05216605_10658</name>
</gene>
<dbReference type="PANTHER" id="PTHR43000">
    <property type="entry name" value="DTDP-D-GLUCOSE 4,6-DEHYDRATASE-RELATED"/>
    <property type="match status" value="1"/>
</dbReference>
<dbReference type="OrthoDB" id="9803010at2"/>
<dbReference type="RefSeq" id="WP_074752923.1">
    <property type="nucleotide sequence ID" value="NZ_FNCO01000006.1"/>
</dbReference>
<proteinExistence type="inferred from homology"/>
<evidence type="ECO:0000256" key="1">
    <source>
        <dbReference type="ARBA" id="ARBA00005125"/>
    </source>
</evidence>